<organism evidence="2 3">
    <name type="scientific">Mycolicibacterium moriokaense</name>
    <dbReference type="NCBI Taxonomy" id="39691"/>
    <lineage>
        <taxon>Bacteria</taxon>
        <taxon>Bacillati</taxon>
        <taxon>Actinomycetota</taxon>
        <taxon>Actinomycetes</taxon>
        <taxon>Mycobacteriales</taxon>
        <taxon>Mycobacteriaceae</taxon>
        <taxon>Mycolicibacterium</taxon>
    </lineage>
</organism>
<feature type="compositionally biased region" description="Low complexity" evidence="1">
    <location>
        <begin position="240"/>
        <end position="263"/>
    </location>
</feature>
<evidence type="ECO:0000313" key="2">
    <source>
        <dbReference type="EMBL" id="PXX05340.1"/>
    </source>
</evidence>
<name>A0A318HBD8_9MYCO</name>
<feature type="compositionally biased region" description="Pro residues" evidence="1">
    <location>
        <begin position="264"/>
        <end position="285"/>
    </location>
</feature>
<feature type="compositionally biased region" description="Pro residues" evidence="1">
    <location>
        <begin position="382"/>
        <end position="409"/>
    </location>
</feature>
<feature type="compositionally biased region" description="Acidic residues" evidence="1">
    <location>
        <begin position="362"/>
        <end position="372"/>
    </location>
</feature>
<dbReference type="RefSeq" id="WP_110318459.1">
    <property type="nucleotide sequence ID" value="NZ_QJJU01000018.1"/>
</dbReference>
<feature type="compositionally biased region" description="Low complexity" evidence="1">
    <location>
        <begin position="286"/>
        <end position="315"/>
    </location>
</feature>
<feature type="region of interest" description="Disordered" evidence="1">
    <location>
        <begin position="328"/>
        <end position="435"/>
    </location>
</feature>
<feature type="region of interest" description="Disordered" evidence="1">
    <location>
        <begin position="221"/>
        <end position="315"/>
    </location>
</feature>
<dbReference type="AlphaFoldDB" id="A0A318HBD8"/>
<gene>
    <name evidence="2" type="ORF">C8E89_11844</name>
</gene>
<evidence type="ECO:0000313" key="3">
    <source>
        <dbReference type="Proteomes" id="UP000247781"/>
    </source>
</evidence>
<comment type="caution">
    <text evidence="2">The sequence shown here is derived from an EMBL/GenBank/DDBJ whole genome shotgun (WGS) entry which is preliminary data.</text>
</comment>
<evidence type="ECO:0000256" key="1">
    <source>
        <dbReference type="SAM" id="MobiDB-lite"/>
    </source>
</evidence>
<accession>A0A318HBD8</accession>
<sequence>MAEKYDVAPRLAEGRPAVDNIQSYVWACHMVGYANQDLTLHASQVNDWYGSEDGLDLRALDADCGLFEAAVAATEDALTRQDDQLGALSVAWQGRSADLSREFLARHGEASAAAAAAVRTTADALALLRDNLWHTVDGKVAAAITADGHAPDDWLAAAQTVTTGAGDRAAASERVDKEVKPFVDNDIRTGWLAAMRSAMTAVGDSYDAATAELTAEPDAVFEVPGDLGPSWTPAPRDDQAATVPAAASVVSPSAAAPPSWGAPAAPPIPTPAPPQTAPAPLPPVDPGSAAPAMAAPPSAPSLGGLPEVSGGLSGLGQQLADVFGSLLGSADDATADPAGIGEPDKNDNVDDTSDSDPKEDGEPVDPAAEEPVVEPADTCERVPPPAPVDPPPPTEPAPTLVPEPPPPDSATPLSAEADAKTPCEIAADELPQVGQ</sequence>
<proteinExistence type="predicted"/>
<dbReference type="EMBL" id="QJJU01000018">
    <property type="protein sequence ID" value="PXX05340.1"/>
    <property type="molecule type" value="Genomic_DNA"/>
</dbReference>
<protein>
    <submittedName>
        <fullName evidence="2">Uncharacterized protein</fullName>
    </submittedName>
</protein>
<reference evidence="2 3" key="2">
    <citation type="submission" date="2018-06" db="EMBL/GenBank/DDBJ databases">
        <title>Sequencing of bacterial isolates from soil warming experiment in Harvard Forest, Massachusetts, USA.</title>
        <authorList>
            <person name="Deangelis K.PhD."/>
        </authorList>
    </citation>
    <scope>NUCLEOTIDE SEQUENCE [LARGE SCALE GENOMIC DNA]</scope>
    <source>
        <strain evidence="2 3">GAS496</strain>
    </source>
</reference>
<reference evidence="3" key="1">
    <citation type="submission" date="2018-05" db="EMBL/GenBank/DDBJ databases">
        <authorList>
            <person name="Deangelis K."/>
            <person name="Huntemann M."/>
            <person name="Clum A."/>
            <person name="Pillay M."/>
            <person name="Palaniappan K."/>
            <person name="Varghese N."/>
            <person name="Mikhailova N."/>
            <person name="Stamatis D."/>
            <person name="Reddy T."/>
            <person name="Daum C."/>
            <person name="Shapiro N."/>
            <person name="Ivanova N."/>
            <person name="Kyrpides N."/>
            <person name="Woyke T."/>
        </authorList>
    </citation>
    <scope>NUCLEOTIDE SEQUENCE [LARGE SCALE GENOMIC DNA]</scope>
    <source>
        <strain evidence="3">GAS496</strain>
    </source>
</reference>
<keyword evidence="3" id="KW-1185">Reference proteome</keyword>
<dbReference type="Proteomes" id="UP000247781">
    <property type="component" value="Unassembled WGS sequence"/>
</dbReference>
<dbReference type="OrthoDB" id="4727254at2"/>